<dbReference type="Pfam" id="PF18962">
    <property type="entry name" value="Por_Secre_tail"/>
    <property type="match status" value="1"/>
</dbReference>
<dbReference type="AlphaFoldDB" id="A0AAU8RIW9"/>
<sequence length="1127" mass="123916">MKKLLFLLFIIGSSVLNAQNSRIEISDFSFETPEFVWGEVCENYVRLTVSFEDGTSKVFFDQEFEKLGLFTSPAPKAFYDFPGKIIKSLTVKQFSFLKNTSVNCNHDPLLYASQVEKNYYMYRDNNCHSRRHDEVGKASEQPWGLFLETKNTLKFNFKMSNSFDVLNDPIRTQLGYDDLITINATPFLDFLLYQWQYQVVSKRGNLPNPNSWINLHQPMTSWRLEFTANAILPNSSIGKYIYFRIEPCNYQIPGNIVGYDILPSAPKIINYTTTPVTCYGANNGTVTLQFNKNLGDKESLAIEVVDLSKQINDIKSSEPLYEAVIPGFSITSKDIINNKLTITGLRGSNAENFRIQFLGGSGLFAGGAKHTIDFKIYEPDFVTSKITRFTEVYCKDGADGTITIEADGGSETGYQFSIVNDDGSDGTWIPFTNGKSHTITDLRANTYSIKVRDGNECVAKELVPDADGNDTPDQDEDLILEQLIEEPTSVLALEFLAVTTDRTAMSNDAKAFGFTDGRITAVVTGGTAPYTVEWKNKNTGVVVTTVSSTPFDDVEESQTFTLNTIGEGTYTLTVTDFNHTQATQKATCFAEGDFSITQPDKLLLTLEETNPVSCNSFNEFNDPVGDGELVAHGTGGVQLNMLENNGLPYYYTWKKEDENGVFQELLEEKDSILSNATAARYSVNIRDANGILIGNYVNNSLDTETDLIHDLLDPEPLVITFTKGDLKCSDGTEGWAEANITGGTGNYTLKWSNGATDPKIKNLEKGSYLLFVTDEKGCQATSQVRIEAPNVLDIAILEQNAPVCNNGADGVISLGISGGLEEYTYSWLKEGTPITNHSGFYANNLTSGDYTITVTDANLCSKTVEINLANPSLDLINLGEDRLLCGGQSIVLDTTYHSEGTTYVWTSDTGFTSTSSTIEVTEAGTYTVVLTTLLGCNGGDSITISITDTPIDAHFIVSTQAFAGEELALVNISEPLGDTVEWFFPPEAQIIAETKENVILLFDAPGAYDIILRTNQGTCFLEYMKTIRIGEAADIPDIGDAETPFIQDFKIFPNPSNGDFSVSINLTEASPISLKIFNMASQGLVHERQEKAAASFELAYGVTLASGTYVLLLETAKGSEIRKIIIK</sequence>
<protein>
    <recommendedName>
        <fullName evidence="3">Secretion system C-terminal sorting domain-containing protein</fullName>
    </recommendedName>
</protein>
<name>A0AAU8RIW9_9FLAO</name>
<feature type="signal peptide" evidence="2">
    <location>
        <begin position="1"/>
        <end position="18"/>
    </location>
</feature>
<evidence type="ECO:0000256" key="1">
    <source>
        <dbReference type="ARBA" id="ARBA00022729"/>
    </source>
</evidence>
<dbReference type="Proteomes" id="UP000030786">
    <property type="component" value="Chromosome"/>
</dbReference>
<dbReference type="Gene3D" id="2.60.40.10">
    <property type="entry name" value="Immunoglobulins"/>
    <property type="match status" value="2"/>
</dbReference>
<dbReference type="InterPro" id="IPR026444">
    <property type="entry name" value="Secre_tail"/>
</dbReference>
<dbReference type="KEGG" id="cbat:M666_12665"/>
<dbReference type="Pfam" id="PF13573">
    <property type="entry name" value="SprB"/>
    <property type="match status" value="5"/>
</dbReference>
<evidence type="ECO:0000259" key="3">
    <source>
        <dbReference type="Pfam" id="PF18962"/>
    </source>
</evidence>
<keyword evidence="1 2" id="KW-0732">Signal</keyword>
<evidence type="ECO:0000313" key="5">
    <source>
        <dbReference type="Proteomes" id="UP000030786"/>
    </source>
</evidence>
<proteinExistence type="predicted"/>
<dbReference type="EMBL" id="CP009976">
    <property type="protein sequence ID" value="AIZ42358.1"/>
    <property type="molecule type" value="Genomic_DNA"/>
</dbReference>
<dbReference type="RefSeq" id="WP_029446150.1">
    <property type="nucleotide sequence ID" value="NZ_CP009976.1"/>
</dbReference>
<dbReference type="NCBIfam" id="TIGR04183">
    <property type="entry name" value="Por_Secre_tail"/>
    <property type="match status" value="1"/>
</dbReference>
<dbReference type="GeneID" id="78061592"/>
<accession>A0AAU8RIW9</accession>
<organism evidence="4 5">
    <name type="scientific">Cellulophaga baltica 18</name>
    <dbReference type="NCBI Taxonomy" id="1348584"/>
    <lineage>
        <taxon>Bacteria</taxon>
        <taxon>Pseudomonadati</taxon>
        <taxon>Bacteroidota</taxon>
        <taxon>Flavobacteriia</taxon>
        <taxon>Flavobacteriales</taxon>
        <taxon>Flavobacteriaceae</taxon>
        <taxon>Cellulophaga</taxon>
    </lineage>
</organism>
<dbReference type="InterPro" id="IPR025667">
    <property type="entry name" value="SprB_repeat"/>
</dbReference>
<gene>
    <name evidence="4" type="ORF">M666_12665</name>
</gene>
<evidence type="ECO:0000313" key="4">
    <source>
        <dbReference type="EMBL" id="AIZ42358.1"/>
    </source>
</evidence>
<feature type="chain" id="PRO_5043448424" description="Secretion system C-terminal sorting domain-containing protein" evidence="2">
    <location>
        <begin position="19"/>
        <end position="1127"/>
    </location>
</feature>
<reference evidence="4 5" key="1">
    <citation type="journal article" date="2014" name="Environ. Microbiol.">
        <title>Contrasting genomic patterns and infection strategies of two co-existing Bacteroidetes podovirus genera.</title>
        <authorList>
            <person name="Holmfeldt K."/>
            <person name="Howard-Varona C."/>
            <person name="Solonenko N."/>
            <person name="Sullivan M.B."/>
        </authorList>
    </citation>
    <scope>NUCLEOTIDE SEQUENCE [LARGE SCALE GENOMIC DNA]</scope>
    <source>
        <strain evidence="4 5">18</strain>
    </source>
</reference>
<dbReference type="InterPro" id="IPR013783">
    <property type="entry name" value="Ig-like_fold"/>
</dbReference>
<evidence type="ECO:0000256" key="2">
    <source>
        <dbReference type="SAM" id="SignalP"/>
    </source>
</evidence>
<feature type="domain" description="Secretion system C-terminal sorting" evidence="3">
    <location>
        <begin position="1051"/>
        <end position="1126"/>
    </location>
</feature>